<evidence type="ECO:0000256" key="1">
    <source>
        <dbReference type="SAM" id="MobiDB-lite"/>
    </source>
</evidence>
<feature type="region of interest" description="Disordered" evidence="1">
    <location>
        <begin position="392"/>
        <end position="422"/>
    </location>
</feature>
<dbReference type="OrthoDB" id="2013972at2759"/>
<reference evidence="2 3" key="1">
    <citation type="submission" date="2014-04" db="EMBL/GenBank/DDBJ databases">
        <authorList>
            <consortium name="DOE Joint Genome Institute"/>
            <person name="Kuo A."/>
            <person name="Zuccaro A."/>
            <person name="Kohler A."/>
            <person name="Nagy L.G."/>
            <person name="Floudas D."/>
            <person name="Copeland A."/>
            <person name="Barry K.W."/>
            <person name="Cichocki N."/>
            <person name="Veneault-Fourrey C."/>
            <person name="LaButti K."/>
            <person name="Lindquist E.A."/>
            <person name="Lipzen A."/>
            <person name="Lundell T."/>
            <person name="Morin E."/>
            <person name="Murat C."/>
            <person name="Sun H."/>
            <person name="Tunlid A."/>
            <person name="Henrissat B."/>
            <person name="Grigoriev I.V."/>
            <person name="Hibbett D.S."/>
            <person name="Martin F."/>
            <person name="Nordberg H.P."/>
            <person name="Cantor M.N."/>
            <person name="Hua S.X."/>
        </authorList>
    </citation>
    <scope>NUCLEOTIDE SEQUENCE [LARGE SCALE GENOMIC DNA]</scope>
    <source>
        <strain evidence="2 3">MAFF 305830</strain>
    </source>
</reference>
<dbReference type="Proteomes" id="UP000054097">
    <property type="component" value="Unassembled WGS sequence"/>
</dbReference>
<evidence type="ECO:0000313" key="3">
    <source>
        <dbReference type="Proteomes" id="UP000054097"/>
    </source>
</evidence>
<protein>
    <recommendedName>
        <fullName evidence="4">Methyltransferase domain-containing protein</fullName>
    </recommendedName>
</protein>
<dbReference type="GO" id="GO:0008168">
    <property type="term" value="F:methyltransferase activity"/>
    <property type="evidence" value="ECO:0007669"/>
    <property type="project" value="TreeGrafter"/>
</dbReference>
<feature type="region of interest" description="Disordered" evidence="1">
    <location>
        <begin position="1"/>
        <end position="52"/>
    </location>
</feature>
<sequence>MSQEKSADLSSKHVHAATTATSTQSTTARARYEQSHPAKSRRGSHSGSSIWPYIDTRTMDESQAGGESTYSYNSTADLSAYFREINGRKFSSLDSAYMLRADETEFWRLDKQHTAFYMGLGELYPCPDLVEHVMAPREGETIEMVDLGCGTGTWALSMARRFPHVQVLGIDLAPVPLSPDLVTPNLRFEIDNIMQGLTHHAGRFDLVHMRCVGGGLPDYAQAITYAAQCLKPGGLLIIFDYDMLVCAKDMVSTRKMATPNQPDGSWVQRFFYEFRWAYAANGIPMFDELLDKGLWEHPLLDGCGAAGLHIPLGPWATSSEPAEAQRLQFSGILLRQNIKNALSSCQTVMKRNGIPQAILDQWVQKCEEELDTLKLHNWAYLRMLWGQRRRENASNPLSGSASASTKNPETKPEPSDLPLSTWEPHRQVRVYHTMEECQAARKKRLDTIGEVVQPLVLA</sequence>
<dbReference type="HOGENOM" id="CLU_010595_5_0_1"/>
<feature type="compositionally biased region" description="Low complexity" evidence="1">
    <location>
        <begin position="16"/>
        <end position="29"/>
    </location>
</feature>
<dbReference type="EMBL" id="KN824311">
    <property type="protein sequence ID" value="KIM25770.1"/>
    <property type="molecule type" value="Genomic_DNA"/>
</dbReference>
<dbReference type="Pfam" id="PF13489">
    <property type="entry name" value="Methyltransf_23"/>
    <property type="match status" value="1"/>
</dbReference>
<dbReference type="PANTHER" id="PTHR43591">
    <property type="entry name" value="METHYLTRANSFERASE"/>
    <property type="match status" value="1"/>
</dbReference>
<evidence type="ECO:0000313" key="2">
    <source>
        <dbReference type="EMBL" id="KIM25770.1"/>
    </source>
</evidence>
<dbReference type="PANTHER" id="PTHR43591:SF105">
    <property type="entry name" value="METHYLTRANSFERASE DOMAIN-CONTAINING PROTEIN-RELATED"/>
    <property type="match status" value="1"/>
</dbReference>
<dbReference type="InterPro" id="IPR029063">
    <property type="entry name" value="SAM-dependent_MTases_sf"/>
</dbReference>
<feature type="compositionally biased region" description="Polar residues" evidence="1">
    <location>
        <begin position="393"/>
        <end position="407"/>
    </location>
</feature>
<proteinExistence type="predicted"/>
<reference evidence="3" key="2">
    <citation type="submission" date="2015-01" db="EMBL/GenBank/DDBJ databases">
        <title>Evolutionary Origins and Diversification of the Mycorrhizal Mutualists.</title>
        <authorList>
            <consortium name="DOE Joint Genome Institute"/>
            <consortium name="Mycorrhizal Genomics Consortium"/>
            <person name="Kohler A."/>
            <person name="Kuo A."/>
            <person name="Nagy L.G."/>
            <person name="Floudas D."/>
            <person name="Copeland A."/>
            <person name="Barry K.W."/>
            <person name="Cichocki N."/>
            <person name="Veneault-Fourrey C."/>
            <person name="LaButti K."/>
            <person name="Lindquist E.A."/>
            <person name="Lipzen A."/>
            <person name="Lundell T."/>
            <person name="Morin E."/>
            <person name="Murat C."/>
            <person name="Riley R."/>
            <person name="Ohm R."/>
            <person name="Sun H."/>
            <person name="Tunlid A."/>
            <person name="Henrissat B."/>
            <person name="Grigoriev I.V."/>
            <person name="Hibbett D.S."/>
            <person name="Martin F."/>
        </authorList>
    </citation>
    <scope>NUCLEOTIDE SEQUENCE [LARGE SCALE GENOMIC DNA]</scope>
    <source>
        <strain evidence="3">MAFF 305830</strain>
    </source>
</reference>
<keyword evidence="3" id="KW-1185">Reference proteome</keyword>
<gene>
    <name evidence="2" type="ORF">M408DRAFT_330969</name>
</gene>
<dbReference type="STRING" id="933852.A0A0C3AMG1"/>
<name>A0A0C3AMG1_SERVB</name>
<dbReference type="Gene3D" id="3.40.50.150">
    <property type="entry name" value="Vaccinia Virus protein VP39"/>
    <property type="match status" value="1"/>
</dbReference>
<organism evidence="2 3">
    <name type="scientific">Serendipita vermifera MAFF 305830</name>
    <dbReference type="NCBI Taxonomy" id="933852"/>
    <lineage>
        <taxon>Eukaryota</taxon>
        <taxon>Fungi</taxon>
        <taxon>Dikarya</taxon>
        <taxon>Basidiomycota</taxon>
        <taxon>Agaricomycotina</taxon>
        <taxon>Agaricomycetes</taxon>
        <taxon>Sebacinales</taxon>
        <taxon>Serendipitaceae</taxon>
        <taxon>Serendipita</taxon>
    </lineage>
</organism>
<dbReference type="AlphaFoldDB" id="A0A0C3AMG1"/>
<feature type="compositionally biased region" description="Basic and acidic residues" evidence="1">
    <location>
        <begin position="1"/>
        <end position="11"/>
    </location>
</feature>
<dbReference type="CDD" id="cd02440">
    <property type="entry name" value="AdoMet_MTases"/>
    <property type="match status" value="1"/>
</dbReference>
<accession>A0A0C3AMG1</accession>
<evidence type="ECO:0008006" key="4">
    <source>
        <dbReference type="Google" id="ProtNLM"/>
    </source>
</evidence>
<dbReference type="SUPFAM" id="SSF53335">
    <property type="entry name" value="S-adenosyl-L-methionine-dependent methyltransferases"/>
    <property type="match status" value="1"/>
</dbReference>